<comment type="caution">
    <text evidence="10">The sequence shown here is derived from an EMBL/GenBank/DDBJ whole genome shotgun (WGS) entry which is preliminary data.</text>
</comment>
<evidence type="ECO:0000256" key="2">
    <source>
        <dbReference type="ARBA" id="ARBA00005745"/>
    </source>
</evidence>
<keyword evidence="6 8" id="KW-1133">Transmembrane helix</keyword>
<dbReference type="PANTHER" id="PTHR30012">
    <property type="entry name" value="GENERAL SECRETION PATHWAY PROTEIN"/>
    <property type="match status" value="1"/>
</dbReference>
<evidence type="ECO:0000256" key="4">
    <source>
        <dbReference type="ARBA" id="ARBA00022519"/>
    </source>
</evidence>
<dbReference type="EMBL" id="LAJY01000728">
    <property type="protein sequence ID" value="KJV08194.1"/>
    <property type="molecule type" value="Genomic_DNA"/>
</dbReference>
<dbReference type="GO" id="GO:0005886">
    <property type="term" value="C:plasma membrane"/>
    <property type="evidence" value="ECO:0007669"/>
    <property type="project" value="UniProtKB-SubCell"/>
</dbReference>
<proteinExistence type="inferred from homology"/>
<dbReference type="InterPro" id="IPR042094">
    <property type="entry name" value="T2SS_GspF_sf"/>
</dbReference>
<accession>A0A0F3IRH9</accession>
<reference evidence="10 11" key="1">
    <citation type="submission" date="2015-03" db="EMBL/GenBank/DDBJ databases">
        <title>Draft genome sequence of Elstera litoralis.</title>
        <authorList>
            <person name="Rahalkar M.C."/>
            <person name="Dhakephalkar P.K."/>
            <person name="Pore S.D."/>
            <person name="Arora P."/>
            <person name="Kapse N.G."/>
            <person name="Pandit P.S."/>
        </authorList>
    </citation>
    <scope>NUCLEOTIDE SEQUENCE [LARGE SCALE GENOMIC DNA]</scope>
    <source>
        <strain evidence="10 11">Dia-1</strain>
    </source>
</reference>
<evidence type="ECO:0000256" key="8">
    <source>
        <dbReference type="SAM" id="Phobius"/>
    </source>
</evidence>
<keyword evidence="4" id="KW-0997">Cell inner membrane</keyword>
<evidence type="ECO:0000313" key="11">
    <source>
        <dbReference type="Proteomes" id="UP000033774"/>
    </source>
</evidence>
<comment type="similarity">
    <text evidence="2">Belongs to the GSP F family.</text>
</comment>
<feature type="transmembrane region" description="Helical" evidence="8">
    <location>
        <begin position="94"/>
        <end position="113"/>
    </location>
</feature>
<dbReference type="InterPro" id="IPR018076">
    <property type="entry name" value="T2SS_GspF_dom"/>
</dbReference>
<dbReference type="GO" id="GO:0015628">
    <property type="term" value="P:protein secretion by the type II secretion system"/>
    <property type="evidence" value="ECO:0007669"/>
    <property type="project" value="TreeGrafter"/>
</dbReference>
<evidence type="ECO:0000313" key="10">
    <source>
        <dbReference type="EMBL" id="KJV08194.1"/>
    </source>
</evidence>
<keyword evidence="11" id="KW-1185">Reference proteome</keyword>
<dbReference type="RefSeq" id="WP_045777318.1">
    <property type="nucleotide sequence ID" value="NZ_LAJY01000728.1"/>
</dbReference>
<dbReference type="AlphaFoldDB" id="A0A0F3IRH9"/>
<keyword evidence="3" id="KW-1003">Cell membrane</keyword>
<feature type="domain" description="Type II secretion system protein GspF" evidence="9">
    <location>
        <begin position="5"/>
        <end position="64"/>
    </location>
</feature>
<dbReference type="Gene3D" id="1.20.81.30">
    <property type="entry name" value="Type II secretion system (T2SS), domain F"/>
    <property type="match status" value="2"/>
</dbReference>
<organism evidence="10 11">
    <name type="scientific">Elstera litoralis</name>
    <dbReference type="NCBI Taxonomy" id="552518"/>
    <lineage>
        <taxon>Bacteria</taxon>
        <taxon>Pseudomonadati</taxon>
        <taxon>Pseudomonadota</taxon>
        <taxon>Alphaproteobacteria</taxon>
        <taxon>Rhodospirillales</taxon>
        <taxon>Rhodospirillaceae</taxon>
        <taxon>Elstera</taxon>
    </lineage>
</organism>
<feature type="non-terminal residue" evidence="10">
    <location>
        <position position="1"/>
    </location>
</feature>
<dbReference type="PANTHER" id="PTHR30012:SF7">
    <property type="entry name" value="PROTEIN TRANSPORT PROTEIN HOFC HOMOLOG"/>
    <property type="match status" value="1"/>
</dbReference>
<feature type="domain" description="Type II secretion system protein GspF" evidence="9">
    <location>
        <begin position="145"/>
        <end position="264"/>
    </location>
</feature>
<dbReference type="PRINTS" id="PR00812">
    <property type="entry name" value="BCTERIALGSPF"/>
</dbReference>
<evidence type="ECO:0000256" key="3">
    <source>
        <dbReference type="ARBA" id="ARBA00022475"/>
    </source>
</evidence>
<name>A0A0F3IRH9_9PROT</name>
<feature type="transmembrane region" description="Helical" evidence="8">
    <location>
        <begin position="41"/>
        <end position="63"/>
    </location>
</feature>
<dbReference type="OrthoDB" id="9805682at2"/>
<feature type="transmembrane region" description="Helical" evidence="8">
    <location>
        <begin position="240"/>
        <end position="268"/>
    </location>
</feature>
<sequence>AYHLALLRAGEASGSLGQSFTRLAAHLAAAAALRAQLISALTYPALLLVVAVISLSIVLGVVVPQFRPLFANAGDRLPAATRLVLDFSDAMRQFGPFLLLLPGAVWIGVRLYAAAPARRIALSRALRRIPVLGPTLAAASHARLARTLGSLLESRVPLLEALALTRDTVGSPAAAQALETVIATVRTGVPLHAAFAETGLFPAAMVHILRLGAETGQVDATLLRLADRFDGQLRDRSKRLLALLEPALIVTLGVVVGAIVVAILSGLLSINSLAVGRP</sequence>
<protein>
    <recommendedName>
        <fullName evidence="9">Type II secretion system protein GspF domain-containing protein</fullName>
    </recommendedName>
</protein>
<keyword evidence="7 8" id="KW-0472">Membrane</keyword>
<evidence type="ECO:0000259" key="9">
    <source>
        <dbReference type="Pfam" id="PF00482"/>
    </source>
</evidence>
<comment type="subcellular location">
    <subcellularLocation>
        <location evidence="1">Cell inner membrane</location>
        <topology evidence="1">Multi-pass membrane protein</topology>
    </subcellularLocation>
</comment>
<dbReference type="InterPro" id="IPR003004">
    <property type="entry name" value="GspF/PilC"/>
</dbReference>
<gene>
    <name evidence="10" type="ORF">VZ95_19335</name>
</gene>
<evidence type="ECO:0000256" key="5">
    <source>
        <dbReference type="ARBA" id="ARBA00022692"/>
    </source>
</evidence>
<evidence type="ECO:0000256" key="7">
    <source>
        <dbReference type="ARBA" id="ARBA00023136"/>
    </source>
</evidence>
<dbReference type="Pfam" id="PF00482">
    <property type="entry name" value="T2SSF"/>
    <property type="match status" value="2"/>
</dbReference>
<dbReference type="Proteomes" id="UP000033774">
    <property type="component" value="Unassembled WGS sequence"/>
</dbReference>
<keyword evidence="5 8" id="KW-0812">Transmembrane</keyword>
<evidence type="ECO:0000256" key="1">
    <source>
        <dbReference type="ARBA" id="ARBA00004429"/>
    </source>
</evidence>
<evidence type="ECO:0000256" key="6">
    <source>
        <dbReference type="ARBA" id="ARBA00022989"/>
    </source>
</evidence>